<proteinExistence type="predicted"/>
<feature type="non-terminal residue" evidence="2">
    <location>
        <position position="80"/>
    </location>
</feature>
<accession>A0A0C2SVJ5</accession>
<sequence>MHSYSPNTEYTTLAYSGEGRHRQSRRVKPEQIKFSRTSYVTGGPSPAITRNGASQLGLSSEKCSNCAVVGISLRKLFFWL</sequence>
<feature type="compositionally biased region" description="Polar residues" evidence="1">
    <location>
        <begin position="1"/>
        <end position="14"/>
    </location>
</feature>
<keyword evidence="3" id="KW-1185">Reference proteome</keyword>
<gene>
    <name evidence="2" type="ORF">M378DRAFT_171056</name>
</gene>
<reference evidence="2 3" key="1">
    <citation type="submission" date="2014-04" db="EMBL/GenBank/DDBJ databases">
        <title>Evolutionary Origins and Diversification of the Mycorrhizal Mutualists.</title>
        <authorList>
            <consortium name="DOE Joint Genome Institute"/>
            <consortium name="Mycorrhizal Genomics Consortium"/>
            <person name="Kohler A."/>
            <person name="Kuo A."/>
            <person name="Nagy L.G."/>
            <person name="Floudas D."/>
            <person name="Copeland A."/>
            <person name="Barry K.W."/>
            <person name="Cichocki N."/>
            <person name="Veneault-Fourrey C."/>
            <person name="LaButti K."/>
            <person name="Lindquist E.A."/>
            <person name="Lipzen A."/>
            <person name="Lundell T."/>
            <person name="Morin E."/>
            <person name="Murat C."/>
            <person name="Riley R."/>
            <person name="Ohm R."/>
            <person name="Sun H."/>
            <person name="Tunlid A."/>
            <person name="Henrissat B."/>
            <person name="Grigoriev I.V."/>
            <person name="Hibbett D.S."/>
            <person name="Martin F."/>
        </authorList>
    </citation>
    <scope>NUCLEOTIDE SEQUENCE [LARGE SCALE GENOMIC DNA]</scope>
    <source>
        <strain evidence="2 3">Koide BX008</strain>
    </source>
</reference>
<dbReference type="HOGENOM" id="CLU_2596422_0_0_1"/>
<protein>
    <submittedName>
        <fullName evidence="2">Uncharacterized protein</fullName>
    </submittedName>
</protein>
<organism evidence="2 3">
    <name type="scientific">Amanita muscaria (strain Koide BX008)</name>
    <dbReference type="NCBI Taxonomy" id="946122"/>
    <lineage>
        <taxon>Eukaryota</taxon>
        <taxon>Fungi</taxon>
        <taxon>Dikarya</taxon>
        <taxon>Basidiomycota</taxon>
        <taxon>Agaricomycotina</taxon>
        <taxon>Agaricomycetes</taxon>
        <taxon>Agaricomycetidae</taxon>
        <taxon>Agaricales</taxon>
        <taxon>Pluteineae</taxon>
        <taxon>Amanitaceae</taxon>
        <taxon>Amanita</taxon>
    </lineage>
</organism>
<feature type="region of interest" description="Disordered" evidence="1">
    <location>
        <begin position="1"/>
        <end position="30"/>
    </location>
</feature>
<evidence type="ECO:0000313" key="3">
    <source>
        <dbReference type="Proteomes" id="UP000054549"/>
    </source>
</evidence>
<dbReference type="Proteomes" id="UP000054549">
    <property type="component" value="Unassembled WGS sequence"/>
</dbReference>
<dbReference type="AlphaFoldDB" id="A0A0C2SVJ5"/>
<evidence type="ECO:0000313" key="2">
    <source>
        <dbReference type="EMBL" id="KIL58084.1"/>
    </source>
</evidence>
<dbReference type="InParanoid" id="A0A0C2SVJ5"/>
<dbReference type="EMBL" id="KN818348">
    <property type="protein sequence ID" value="KIL58084.1"/>
    <property type="molecule type" value="Genomic_DNA"/>
</dbReference>
<evidence type="ECO:0000256" key="1">
    <source>
        <dbReference type="SAM" id="MobiDB-lite"/>
    </source>
</evidence>
<name>A0A0C2SVJ5_AMAMK</name>